<feature type="transmembrane region" description="Helical" evidence="8">
    <location>
        <begin position="131"/>
        <end position="152"/>
    </location>
</feature>
<evidence type="ECO:0000256" key="6">
    <source>
        <dbReference type="ARBA" id="ARBA00022989"/>
    </source>
</evidence>
<evidence type="ECO:0000256" key="7">
    <source>
        <dbReference type="ARBA" id="ARBA00023136"/>
    </source>
</evidence>
<evidence type="ECO:0000256" key="1">
    <source>
        <dbReference type="ARBA" id="ARBA00004651"/>
    </source>
</evidence>
<sequence>MKESTKKYIIDRMYKASQGLANAVLVTLGIGLLIETIGTFTGWEGFLLIGNAAQLMLAPAIGAGIAYQLGGNTLVIFGAMASSTVGANALSMTADGSWTLITGQPISAVLAAVIATWVGKRVTGKTSLDMMAIPFCSIFVGGVAGVGLAAVTTPLLEKISAIIASSTTGSPFISAIVISLIWSIFLMSPASSAAIAIALQLDPVSSAAALISCTAQFVGFTAMSVKQNNLGANIAQFFLTPKVQVPNIVKNPRLVIGPFASSIICAPIAILIFDFEVPYELAGLGLNSFIAPLNILANQGAGVLVMYIVVGVITPAIISVMTYKALQMKGWAKTGDLHMEVQ</sequence>
<gene>
    <name evidence="10" type="ORF">BN997_03015</name>
</gene>
<keyword evidence="7 8" id="KW-0472">Membrane</keyword>
<feature type="transmembrane region" description="Helical" evidence="8">
    <location>
        <begin position="74"/>
        <end position="92"/>
    </location>
</feature>
<proteinExistence type="predicted"/>
<dbReference type="Proteomes" id="UP000040453">
    <property type="component" value="Unassembled WGS sequence"/>
</dbReference>
<evidence type="ECO:0000259" key="9">
    <source>
        <dbReference type="Pfam" id="PF13303"/>
    </source>
</evidence>
<feature type="transmembrane region" description="Helical" evidence="8">
    <location>
        <begin position="172"/>
        <end position="199"/>
    </location>
</feature>
<keyword evidence="3" id="KW-1003">Cell membrane</keyword>
<dbReference type="AlphaFoldDB" id="A0A0A1MTX2"/>
<dbReference type="EMBL" id="CDGG01000001">
    <property type="protein sequence ID" value="CEI83124.1"/>
    <property type="molecule type" value="Genomic_DNA"/>
</dbReference>
<evidence type="ECO:0000256" key="5">
    <source>
        <dbReference type="ARBA" id="ARBA00022692"/>
    </source>
</evidence>
<evidence type="ECO:0000256" key="8">
    <source>
        <dbReference type="SAM" id="Phobius"/>
    </source>
</evidence>
<keyword evidence="5 8" id="KW-0812">Transmembrane</keyword>
<feature type="transmembrane region" description="Helical" evidence="8">
    <location>
        <begin position="295"/>
        <end position="323"/>
    </location>
</feature>
<feature type="transmembrane region" description="Helical" evidence="8">
    <location>
        <begin position="254"/>
        <end position="275"/>
    </location>
</feature>
<feature type="domain" description="Phosphotransferase system EIIC" evidence="9">
    <location>
        <begin position="14"/>
        <end position="338"/>
    </location>
</feature>
<accession>A0A0A1MTX2</accession>
<dbReference type="Pfam" id="PF13303">
    <property type="entry name" value="PTS_EIIC_2"/>
    <property type="match status" value="1"/>
</dbReference>
<keyword evidence="2" id="KW-0813">Transport</keyword>
<keyword evidence="6 8" id="KW-1133">Transmembrane helix</keyword>
<dbReference type="GO" id="GO:0009401">
    <property type="term" value="P:phosphoenolpyruvate-dependent sugar phosphotransferase system"/>
    <property type="evidence" value="ECO:0007669"/>
    <property type="project" value="InterPro"/>
</dbReference>
<dbReference type="STRING" id="545501.BN997_03015"/>
<evidence type="ECO:0000313" key="11">
    <source>
        <dbReference type="Proteomes" id="UP000040453"/>
    </source>
</evidence>
<feature type="transmembrane region" description="Helical" evidence="8">
    <location>
        <begin position="98"/>
        <end position="119"/>
    </location>
</feature>
<dbReference type="GO" id="GO:0005886">
    <property type="term" value="C:plasma membrane"/>
    <property type="evidence" value="ECO:0007669"/>
    <property type="project" value="UniProtKB-SubCell"/>
</dbReference>
<feature type="transmembrane region" description="Helical" evidence="8">
    <location>
        <begin position="20"/>
        <end position="40"/>
    </location>
</feature>
<reference evidence="10 11" key="1">
    <citation type="submission" date="2014-11" db="EMBL/GenBank/DDBJ databases">
        <authorList>
            <person name="Urmite Genomes Urmite Genomes"/>
        </authorList>
    </citation>
    <scope>NUCLEOTIDE SEQUENCE [LARGE SCALE GENOMIC DNA]</scope>
    <source>
        <strain evidence="10 11">Oc5</strain>
    </source>
</reference>
<dbReference type="GO" id="GO:0008982">
    <property type="term" value="F:protein-N(PI)-phosphohistidine-sugar phosphotransferase activity"/>
    <property type="evidence" value="ECO:0007669"/>
    <property type="project" value="InterPro"/>
</dbReference>
<name>A0A0A1MTX2_9BACI</name>
<feature type="transmembrane region" description="Helical" evidence="8">
    <location>
        <begin position="46"/>
        <end position="67"/>
    </location>
</feature>
<keyword evidence="4" id="KW-0762">Sugar transport</keyword>
<dbReference type="RefSeq" id="WP_042533357.1">
    <property type="nucleotide sequence ID" value="NZ_CDGG01000001.1"/>
</dbReference>
<comment type="subcellular location">
    <subcellularLocation>
        <location evidence="1">Cell membrane</location>
        <topology evidence="1">Multi-pass membrane protein</topology>
    </subcellularLocation>
</comment>
<evidence type="ECO:0000256" key="2">
    <source>
        <dbReference type="ARBA" id="ARBA00022448"/>
    </source>
</evidence>
<dbReference type="OrthoDB" id="396983at2"/>
<organism evidence="10 11">
    <name type="scientific">Oceanobacillus oncorhynchi</name>
    <dbReference type="NCBI Taxonomy" id="545501"/>
    <lineage>
        <taxon>Bacteria</taxon>
        <taxon>Bacillati</taxon>
        <taxon>Bacillota</taxon>
        <taxon>Bacilli</taxon>
        <taxon>Bacillales</taxon>
        <taxon>Bacillaceae</taxon>
        <taxon>Oceanobacillus</taxon>
    </lineage>
</organism>
<evidence type="ECO:0000256" key="3">
    <source>
        <dbReference type="ARBA" id="ARBA00022475"/>
    </source>
</evidence>
<dbReference type="InterPro" id="IPR003352">
    <property type="entry name" value="PTS_EIIC"/>
</dbReference>
<evidence type="ECO:0000313" key="10">
    <source>
        <dbReference type="EMBL" id="CEI83124.1"/>
    </source>
</evidence>
<protein>
    <recommendedName>
        <fullName evidence="9">Phosphotransferase system EIIC domain-containing protein</fullName>
    </recommendedName>
</protein>
<keyword evidence="11" id="KW-1185">Reference proteome</keyword>
<evidence type="ECO:0000256" key="4">
    <source>
        <dbReference type="ARBA" id="ARBA00022597"/>
    </source>
</evidence>